<comment type="caution">
    <text evidence="1">The sequence shown here is derived from an EMBL/GenBank/DDBJ whole genome shotgun (WGS) entry which is preliminary data.</text>
</comment>
<dbReference type="RefSeq" id="WP_380054648.1">
    <property type="nucleotide sequence ID" value="NZ_JBHLTC010000039.1"/>
</dbReference>
<keyword evidence="2" id="KW-1185">Reference proteome</keyword>
<organism evidence="1 2">
    <name type="scientific">Kribbella deserti</name>
    <dbReference type="NCBI Taxonomy" id="1926257"/>
    <lineage>
        <taxon>Bacteria</taxon>
        <taxon>Bacillati</taxon>
        <taxon>Actinomycetota</taxon>
        <taxon>Actinomycetes</taxon>
        <taxon>Propionibacteriales</taxon>
        <taxon>Kribbellaceae</taxon>
        <taxon>Kribbella</taxon>
    </lineage>
</organism>
<sequence>MAGATSVAEFDKAYILARGRVMAQGGATIADEQSALQDLAAGLTTDADRQWAASMIESLSVVAPASAAPAPSPLVLEASAVQRAALAADGTEAERIEALAEARHKIFELASKADAREASQIRGLARVLEHLEEGMRNSPWDEGPSASPSS</sequence>
<protein>
    <submittedName>
        <fullName evidence="1">Uncharacterized protein</fullName>
    </submittedName>
</protein>
<proteinExistence type="predicted"/>
<dbReference type="EMBL" id="JBHLTC010000039">
    <property type="protein sequence ID" value="MFC0628413.1"/>
    <property type="molecule type" value="Genomic_DNA"/>
</dbReference>
<accession>A0ABV6QW58</accession>
<evidence type="ECO:0000313" key="2">
    <source>
        <dbReference type="Proteomes" id="UP001589890"/>
    </source>
</evidence>
<reference evidence="1 2" key="1">
    <citation type="submission" date="2024-09" db="EMBL/GenBank/DDBJ databases">
        <authorList>
            <person name="Sun Q."/>
            <person name="Mori K."/>
        </authorList>
    </citation>
    <scope>NUCLEOTIDE SEQUENCE [LARGE SCALE GENOMIC DNA]</scope>
    <source>
        <strain evidence="1 2">CGMCC 1.15906</strain>
    </source>
</reference>
<dbReference type="Proteomes" id="UP001589890">
    <property type="component" value="Unassembled WGS sequence"/>
</dbReference>
<name>A0ABV6QW58_9ACTN</name>
<gene>
    <name evidence="1" type="ORF">ACFFGN_30360</name>
</gene>
<evidence type="ECO:0000313" key="1">
    <source>
        <dbReference type="EMBL" id="MFC0628413.1"/>
    </source>
</evidence>